<dbReference type="EMBL" id="JACEEZ010017429">
    <property type="protein sequence ID" value="KAG0717526.1"/>
    <property type="molecule type" value="Genomic_DNA"/>
</dbReference>
<proteinExistence type="predicted"/>
<comment type="caution">
    <text evidence="2">The sequence shown here is derived from an EMBL/GenBank/DDBJ whole genome shotgun (WGS) entry which is preliminary data.</text>
</comment>
<reference evidence="2" key="1">
    <citation type="submission" date="2020-07" db="EMBL/GenBank/DDBJ databases">
        <title>The High-quality genome of the commercially important snow crab, Chionoecetes opilio.</title>
        <authorList>
            <person name="Jeong J.-H."/>
            <person name="Ryu S."/>
        </authorList>
    </citation>
    <scope>NUCLEOTIDE SEQUENCE</scope>
    <source>
        <strain evidence="2">MADBK_172401_WGS</strain>
        <tissue evidence="2">Digestive gland</tissue>
    </source>
</reference>
<evidence type="ECO:0000256" key="1">
    <source>
        <dbReference type="SAM" id="MobiDB-lite"/>
    </source>
</evidence>
<name>A0A8J5CQS6_CHIOP</name>
<dbReference type="Proteomes" id="UP000770661">
    <property type="component" value="Unassembled WGS sequence"/>
</dbReference>
<accession>A0A8J5CQS6</accession>
<dbReference type="AlphaFoldDB" id="A0A8J5CQS6"/>
<protein>
    <submittedName>
        <fullName evidence="2">Uncharacterized protein</fullName>
    </submittedName>
</protein>
<evidence type="ECO:0000313" key="2">
    <source>
        <dbReference type="EMBL" id="KAG0717526.1"/>
    </source>
</evidence>
<gene>
    <name evidence="2" type="ORF">GWK47_054230</name>
</gene>
<organism evidence="2 3">
    <name type="scientific">Chionoecetes opilio</name>
    <name type="common">Atlantic snow crab</name>
    <name type="synonym">Cancer opilio</name>
    <dbReference type="NCBI Taxonomy" id="41210"/>
    <lineage>
        <taxon>Eukaryota</taxon>
        <taxon>Metazoa</taxon>
        <taxon>Ecdysozoa</taxon>
        <taxon>Arthropoda</taxon>
        <taxon>Crustacea</taxon>
        <taxon>Multicrustacea</taxon>
        <taxon>Malacostraca</taxon>
        <taxon>Eumalacostraca</taxon>
        <taxon>Eucarida</taxon>
        <taxon>Decapoda</taxon>
        <taxon>Pleocyemata</taxon>
        <taxon>Brachyura</taxon>
        <taxon>Eubrachyura</taxon>
        <taxon>Majoidea</taxon>
        <taxon>Majidae</taxon>
        <taxon>Chionoecetes</taxon>
    </lineage>
</organism>
<feature type="region of interest" description="Disordered" evidence="1">
    <location>
        <begin position="1"/>
        <end position="20"/>
    </location>
</feature>
<keyword evidence="3" id="KW-1185">Reference proteome</keyword>
<evidence type="ECO:0000313" key="3">
    <source>
        <dbReference type="Proteomes" id="UP000770661"/>
    </source>
</evidence>
<sequence>MEVVKYSMYVPSENGPSPVDHRCRYENPACVNNGRGPTITTLQNVQGQSPEPSKKNIIAYRSRRFEDYATLTRPDPPPYQRK</sequence>